<evidence type="ECO:0000256" key="11">
    <source>
        <dbReference type="ARBA" id="ARBA00048778"/>
    </source>
</evidence>
<dbReference type="GO" id="GO:0005743">
    <property type="term" value="C:mitochondrial inner membrane"/>
    <property type="evidence" value="ECO:0007669"/>
    <property type="project" value="UniProtKB-SubCell"/>
</dbReference>
<dbReference type="STRING" id="1220188.A0A4S3JB27"/>
<evidence type="ECO:0000256" key="4">
    <source>
        <dbReference type="ARBA" id="ARBA00022741"/>
    </source>
</evidence>
<evidence type="ECO:0000256" key="9">
    <source>
        <dbReference type="ARBA" id="ARBA00023128"/>
    </source>
</evidence>
<sequence>MSAFLQRGMSSMLDSLHTVLNGDTMLIVNLGLVIVAVVTSLRSTWTRLYGYAEQTCLTTVHIREDDALYSQVLSWMEHHVFHDRHFRCVVAVTNHDPDSTQPDDDISCVRFKPLNGSRLFRFHRTWILFTHTAPSSSFHFAGFQPGESRPQVKLQCLSFSLSSLNDFLLETRRHSQRVSLCSVGIYRVLSNSREFVRWCRVTSRPSRDISTVILAPSTKDTILRDITEYLHPRTRHWYANHGIPYRRGYLFSGPPGTGKTSLASAIAGTFALDIYVLSLLDPHVTESHFVRLFAEVPPRSVVLLEDIDAAGLVNRPLHDHHNHRHDPPPNTASHAKSNVASPSVSLSALLNAIDGVSSSEGRILIMTTNVPEELDRALTRPGRVDLHIHFELPSRIELRGLFCSMFRDAVQDDDKLDLEDLATRFTEKLPEGQLSIADVQGFLLQYKRRPEEACNQVQEWVDSEVLH</sequence>
<protein>
    <recommendedName>
        <fullName evidence="20">AAA+ ATPase domain-containing protein</fullName>
    </recommendedName>
</protein>
<dbReference type="PRINTS" id="PR00300">
    <property type="entry name" value="CLPPROTEASEA"/>
</dbReference>
<evidence type="ECO:0000256" key="5">
    <source>
        <dbReference type="ARBA" id="ARBA00022792"/>
    </source>
</evidence>
<evidence type="ECO:0000313" key="16">
    <source>
        <dbReference type="EMBL" id="KAA8642917.1"/>
    </source>
</evidence>
<dbReference type="InterPro" id="IPR003960">
    <property type="entry name" value="ATPase_AAA_CS"/>
</dbReference>
<comment type="caution">
    <text evidence="17">The sequence shown here is derived from an EMBL/GenBank/DDBJ whole genome shotgun (WGS) entry which is preliminary data.</text>
</comment>
<proteinExistence type="inferred from homology"/>
<dbReference type="Pfam" id="PF25426">
    <property type="entry name" value="AAA_lid_BCS1"/>
    <property type="match status" value="1"/>
</dbReference>
<keyword evidence="4 12" id="KW-0547">Nucleotide-binding</keyword>
<comment type="similarity">
    <text evidence="2">Belongs to the AAA ATPase family. BCS1 subfamily.</text>
</comment>
<evidence type="ECO:0000256" key="10">
    <source>
        <dbReference type="ARBA" id="ARBA00023136"/>
    </source>
</evidence>
<evidence type="ECO:0000256" key="8">
    <source>
        <dbReference type="ARBA" id="ARBA00022989"/>
    </source>
</evidence>
<evidence type="ECO:0000256" key="12">
    <source>
        <dbReference type="RuleBase" id="RU003651"/>
    </source>
</evidence>
<feature type="domain" description="AAA+ ATPase" evidence="14">
    <location>
        <begin position="245"/>
        <end position="394"/>
    </location>
</feature>
<evidence type="ECO:0000256" key="7">
    <source>
        <dbReference type="ARBA" id="ARBA00022840"/>
    </source>
</evidence>
<dbReference type="Proteomes" id="UP000324241">
    <property type="component" value="Unassembled WGS sequence"/>
</dbReference>
<dbReference type="EMBL" id="SOSA01000410">
    <property type="protein sequence ID" value="THC91497.1"/>
    <property type="molecule type" value="Genomic_DNA"/>
</dbReference>
<keyword evidence="3" id="KW-0812">Transmembrane</keyword>
<keyword evidence="7 12" id="KW-0067">ATP-binding</keyword>
<evidence type="ECO:0000313" key="17">
    <source>
        <dbReference type="EMBL" id="THC91497.1"/>
    </source>
</evidence>
<reference evidence="17 18" key="1">
    <citation type="submission" date="2019-03" db="EMBL/GenBank/DDBJ databases">
        <title>The genome sequence of a newly discovered highly antifungal drug resistant Aspergillus species, Aspergillus tanneri NIH 1004.</title>
        <authorList>
            <person name="Mounaud S."/>
            <person name="Singh I."/>
            <person name="Joardar V."/>
            <person name="Pakala S."/>
            <person name="Pakala S."/>
            <person name="Venepally P."/>
            <person name="Hoover J."/>
            <person name="Nierman W."/>
            <person name="Chung J."/>
            <person name="Losada L."/>
        </authorList>
    </citation>
    <scope>NUCLEOTIDE SEQUENCE [LARGE SCALE GENOMIC DNA]</scope>
    <source>
        <strain evidence="17 18">NIH1004</strain>
    </source>
</reference>
<dbReference type="AlphaFoldDB" id="A0A4S3JB27"/>
<dbReference type="InterPro" id="IPR014851">
    <property type="entry name" value="BCS1_N"/>
</dbReference>
<dbReference type="VEuPathDB" id="FungiDB:EYZ11_009054"/>
<organism evidence="17 18">
    <name type="scientific">Aspergillus tanneri</name>
    <dbReference type="NCBI Taxonomy" id="1220188"/>
    <lineage>
        <taxon>Eukaryota</taxon>
        <taxon>Fungi</taxon>
        <taxon>Dikarya</taxon>
        <taxon>Ascomycota</taxon>
        <taxon>Pezizomycotina</taxon>
        <taxon>Eurotiomycetes</taxon>
        <taxon>Eurotiomycetidae</taxon>
        <taxon>Eurotiales</taxon>
        <taxon>Aspergillaceae</taxon>
        <taxon>Aspergillus</taxon>
        <taxon>Aspergillus subgen. Circumdati</taxon>
    </lineage>
</organism>
<keyword evidence="9" id="KW-0496">Mitochondrion</keyword>
<dbReference type="Proteomes" id="UP000308092">
    <property type="component" value="Unassembled WGS sequence"/>
</dbReference>
<evidence type="ECO:0000256" key="2">
    <source>
        <dbReference type="ARBA" id="ARBA00007448"/>
    </source>
</evidence>
<dbReference type="GeneID" id="54332380"/>
<dbReference type="SUPFAM" id="SSF52540">
    <property type="entry name" value="P-loop containing nucleoside triphosphate hydrolases"/>
    <property type="match status" value="1"/>
</dbReference>
<dbReference type="OrthoDB" id="10251412at2759"/>
<dbReference type="SMART" id="SM01024">
    <property type="entry name" value="BCS1_N"/>
    <property type="match status" value="1"/>
</dbReference>
<evidence type="ECO:0000256" key="13">
    <source>
        <dbReference type="SAM" id="MobiDB-lite"/>
    </source>
</evidence>
<keyword evidence="18" id="KW-1185">Reference proteome</keyword>
<evidence type="ECO:0008006" key="20">
    <source>
        <dbReference type="Google" id="ProtNLM"/>
    </source>
</evidence>
<evidence type="ECO:0000259" key="14">
    <source>
        <dbReference type="SMART" id="SM00382"/>
    </source>
</evidence>
<keyword evidence="8" id="KW-1133">Transmembrane helix</keyword>
<comment type="catalytic activity">
    <reaction evidence="11">
        <text>ATP + H2O = ADP + phosphate + H(+)</text>
        <dbReference type="Rhea" id="RHEA:13065"/>
        <dbReference type="ChEBI" id="CHEBI:15377"/>
        <dbReference type="ChEBI" id="CHEBI:15378"/>
        <dbReference type="ChEBI" id="CHEBI:30616"/>
        <dbReference type="ChEBI" id="CHEBI:43474"/>
        <dbReference type="ChEBI" id="CHEBI:456216"/>
    </reaction>
    <physiologicalReaction direction="left-to-right" evidence="11">
        <dbReference type="Rhea" id="RHEA:13066"/>
    </physiologicalReaction>
</comment>
<feature type="domain" description="BCS1 N-terminal" evidence="15">
    <location>
        <begin position="32"/>
        <end position="212"/>
    </location>
</feature>
<dbReference type="Gene3D" id="3.40.50.300">
    <property type="entry name" value="P-loop containing nucleotide triphosphate hydrolases"/>
    <property type="match status" value="1"/>
</dbReference>
<dbReference type="InterPro" id="IPR050747">
    <property type="entry name" value="Mitochondrial_chaperone_BCS1"/>
</dbReference>
<dbReference type="GO" id="GO:0005524">
    <property type="term" value="F:ATP binding"/>
    <property type="evidence" value="ECO:0007669"/>
    <property type="project" value="UniProtKB-KW"/>
</dbReference>
<dbReference type="InterPro" id="IPR003959">
    <property type="entry name" value="ATPase_AAA_core"/>
</dbReference>
<keyword evidence="6" id="KW-0378">Hydrolase</keyword>
<evidence type="ECO:0000256" key="1">
    <source>
        <dbReference type="ARBA" id="ARBA00004434"/>
    </source>
</evidence>
<dbReference type="RefSeq" id="XP_033422279.1">
    <property type="nucleotide sequence ID" value="XM_033574261.1"/>
</dbReference>
<evidence type="ECO:0000313" key="18">
    <source>
        <dbReference type="Proteomes" id="UP000308092"/>
    </source>
</evidence>
<dbReference type="PANTHER" id="PTHR23070">
    <property type="entry name" value="BCS1 AAA-TYPE ATPASE"/>
    <property type="match status" value="1"/>
</dbReference>
<dbReference type="InterPro" id="IPR003593">
    <property type="entry name" value="AAA+_ATPase"/>
</dbReference>
<dbReference type="Pfam" id="PF00004">
    <property type="entry name" value="AAA"/>
    <property type="match status" value="1"/>
</dbReference>
<evidence type="ECO:0000313" key="19">
    <source>
        <dbReference type="Proteomes" id="UP000324241"/>
    </source>
</evidence>
<comment type="subcellular location">
    <subcellularLocation>
        <location evidence="1">Mitochondrion inner membrane</location>
        <topology evidence="1">Single-pass membrane protein</topology>
    </subcellularLocation>
</comment>
<name>A0A4S3JB27_9EURO</name>
<keyword evidence="5" id="KW-0999">Mitochondrion inner membrane</keyword>
<dbReference type="InterPro" id="IPR027417">
    <property type="entry name" value="P-loop_NTPase"/>
</dbReference>
<reference evidence="16 19" key="2">
    <citation type="submission" date="2019-08" db="EMBL/GenBank/DDBJ databases">
        <title>The genome sequence of a newly discovered highly antifungal drug resistant Aspergillus species, Aspergillus tanneri NIH 1004.</title>
        <authorList>
            <person name="Mounaud S."/>
            <person name="Singh I."/>
            <person name="Joardar V."/>
            <person name="Pakala S."/>
            <person name="Pakala S."/>
            <person name="Venepally P."/>
            <person name="Chung J.K."/>
            <person name="Losada L."/>
            <person name="Nierman W.C."/>
        </authorList>
    </citation>
    <scope>NUCLEOTIDE SEQUENCE [LARGE SCALE GENOMIC DNA]</scope>
    <source>
        <strain evidence="16 19">NIH1004</strain>
    </source>
</reference>
<feature type="region of interest" description="Disordered" evidence="13">
    <location>
        <begin position="317"/>
        <end position="338"/>
    </location>
</feature>
<dbReference type="EMBL" id="QUQM01000005">
    <property type="protein sequence ID" value="KAA8642917.1"/>
    <property type="molecule type" value="Genomic_DNA"/>
</dbReference>
<dbReference type="PROSITE" id="PS00674">
    <property type="entry name" value="AAA"/>
    <property type="match status" value="1"/>
</dbReference>
<dbReference type="GO" id="GO:0016887">
    <property type="term" value="F:ATP hydrolysis activity"/>
    <property type="evidence" value="ECO:0007669"/>
    <property type="project" value="InterPro"/>
</dbReference>
<evidence type="ECO:0000256" key="6">
    <source>
        <dbReference type="ARBA" id="ARBA00022801"/>
    </source>
</evidence>
<gene>
    <name evidence="16" type="ORF">ATNIH1004_009678</name>
    <name evidence="17" type="ORF">EYZ11_009054</name>
</gene>
<dbReference type="SMART" id="SM00382">
    <property type="entry name" value="AAA"/>
    <property type="match status" value="1"/>
</dbReference>
<dbReference type="InterPro" id="IPR057495">
    <property type="entry name" value="AAA_lid_BCS1"/>
</dbReference>
<accession>A0A4S3JB27</accession>
<evidence type="ECO:0000259" key="15">
    <source>
        <dbReference type="SMART" id="SM01024"/>
    </source>
</evidence>
<dbReference type="InterPro" id="IPR001270">
    <property type="entry name" value="ClpA/B"/>
</dbReference>
<keyword evidence="10" id="KW-0472">Membrane</keyword>
<evidence type="ECO:0000256" key="3">
    <source>
        <dbReference type="ARBA" id="ARBA00022692"/>
    </source>
</evidence>
<dbReference type="Pfam" id="PF08740">
    <property type="entry name" value="BCS1_N"/>
    <property type="match status" value="1"/>
</dbReference>